<dbReference type="GeneID" id="78337758"/>
<dbReference type="CDD" id="cd13836">
    <property type="entry name" value="IHF_B"/>
    <property type="match status" value="1"/>
</dbReference>
<dbReference type="OrthoDB" id="9799835at2"/>
<dbReference type="GO" id="GO:0030527">
    <property type="term" value="F:structural constituent of chromatin"/>
    <property type="evidence" value="ECO:0007669"/>
    <property type="project" value="InterPro"/>
</dbReference>
<evidence type="ECO:0000256" key="4">
    <source>
        <dbReference type="RuleBase" id="RU003939"/>
    </source>
</evidence>
<dbReference type="InterPro" id="IPR000119">
    <property type="entry name" value="Hist_DNA-bd"/>
</dbReference>
<dbReference type="GO" id="GO:0030261">
    <property type="term" value="P:chromosome condensation"/>
    <property type="evidence" value="ECO:0007669"/>
    <property type="project" value="UniProtKB-KW"/>
</dbReference>
<comment type="similarity">
    <text evidence="1 4">Belongs to the bacterial histone-like protein family.</text>
</comment>
<dbReference type="GO" id="GO:0003677">
    <property type="term" value="F:DNA binding"/>
    <property type="evidence" value="ECO:0007669"/>
    <property type="project" value="UniProtKB-KW"/>
</dbReference>
<dbReference type="EMBL" id="QRNO01000001">
    <property type="protein sequence ID" value="RHK53306.1"/>
    <property type="molecule type" value="Genomic_DNA"/>
</dbReference>
<dbReference type="InterPro" id="IPR010992">
    <property type="entry name" value="IHF-like_DNA-bd_dom_sf"/>
</dbReference>
<accession>A0A3R6IX13</accession>
<dbReference type="Gene3D" id="4.10.520.10">
    <property type="entry name" value="IHF-like DNA-binding proteins"/>
    <property type="match status" value="1"/>
</dbReference>
<protein>
    <submittedName>
        <fullName evidence="5">Integration host factor subunit beta</fullName>
    </submittedName>
</protein>
<dbReference type="AlphaFoldDB" id="A0A3R6IX13"/>
<dbReference type="Pfam" id="PF00216">
    <property type="entry name" value="Bac_DNA_binding"/>
    <property type="match status" value="1"/>
</dbReference>
<keyword evidence="3" id="KW-0238">DNA-binding</keyword>
<sequence length="97" mass="10948">MTKADIINKIAESTGLQKKDVSVVVESFMENIKNSLLTEKENVYLRGFGSFIVKHRAAKTARNILKKTTMKIGAHDQPSFKPAKCFIEEMKNATMEK</sequence>
<organism evidence="5 6">
    <name type="scientific">Leyella stercorea</name>
    <dbReference type="NCBI Taxonomy" id="363265"/>
    <lineage>
        <taxon>Bacteria</taxon>
        <taxon>Pseudomonadati</taxon>
        <taxon>Bacteroidota</taxon>
        <taxon>Bacteroidia</taxon>
        <taxon>Bacteroidales</taxon>
        <taxon>Prevotellaceae</taxon>
        <taxon>Leyella</taxon>
    </lineage>
</organism>
<dbReference type="PANTHER" id="PTHR33175">
    <property type="entry name" value="DNA-BINDING PROTEIN HU"/>
    <property type="match status" value="1"/>
</dbReference>
<keyword evidence="6" id="KW-1185">Reference proteome</keyword>
<evidence type="ECO:0000256" key="1">
    <source>
        <dbReference type="ARBA" id="ARBA00010529"/>
    </source>
</evidence>
<dbReference type="RefSeq" id="WP_007901637.1">
    <property type="nucleotide sequence ID" value="NZ_BRDO01000002.1"/>
</dbReference>
<evidence type="ECO:0000256" key="2">
    <source>
        <dbReference type="ARBA" id="ARBA00023067"/>
    </source>
</evidence>
<proteinExistence type="inferred from homology"/>
<dbReference type="SMART" id="SM00411">
    <property type="entry name" value="BHL"/>
    <property type="match status" value="1"/>
</dbReference>
<reference evidence="5 6" key="1">
    <citation type="submission" date="2018-08" db="EMBL/GenBank/DDBJ databases">
        <title>A genome reference for cultivated species of the human gut microbiota.</title>
        <authorList>
            <person name="Zou Y."/>
            <person name="Xue W."/>
            <person name="Luo G."/>
        </authorList>
    </citation>
    <scope>NUCLEOTIDE SEQUENCE [LARGE SCALE GENOMIC DNA]</scope>
    <source>
        <strain evidence="5 6">AF42-9</strain>
    </source>
</reference>
<dbReference type="GO" id="GO:0005829">
    <property type="term" value="C:cytosol"/>
    <property type="evidence" value="ECO:0007669"/>
    <property type="project" value="TreeGrafter"/>
</dbReference>
<gene>
    <name evidence="5" type="ORF">DW060_00305</name>
</gene>
<dbReference type="PANTHER" id="PTHR33175:SF3">
    <property type="entry name" value="DNA-BINDING PROTEIN HU-BETA"/>
    <property type="match status" value="1"/>
</dbReference>
<evidence type="ECO:0000256" key="3">
    <source>
        <dbReference type="ARBA" id="ARBA00023125"/>
    </source>
</evidence>
<comment type="caution">
    <text evidence="5">The sequence shown here is derived from an EMBL/GenBank/DDBJ whole genome shotgun (WGS) entry which is preliminary data.</text>
</comment>
<dbReference type="Proteomes" id="UP000286598">
    <property type="component" value="Unassembled WGS sequence"/>
</dbReference>
<name>A0A3R6IX13_9BACT</name>
<dbReference type="SUPFAM" id="SSF47729">
    <property type="entry name" value="IHF-like DNA-binding proteins"/>
    <property type="match status" value="1"/>
</dbReference>
<evidence type="ECO:0000313" key="6">
    <source>
        <dbReference type="Proteomes" id="UP000286598"/>
    </source>
</evidence>
<keyword evidence="2" id="KW-0226">DNA condensation</keyword>
<evidence type="ECO:0000313" key="5">
    <source>
        <dbReference type="EMBL" id="RHK53306.1"/>
    </source>
</evidence>